<dbReference type="InterPro" id="IPR015421">
    <property type="entry name" value="PyrdxlP-dep_Trfase_major"/>
</dbReference>
<feature type="domain" description="FAM192A/Fyv6 N-terminal" evidence="7">
    <location>
        <begin position="502"/>
        <end position="587"/>
    </location>
</feature>
<dbReference type="EMBL" id="JAGKQM010000016">
    <property type="protein sequence ID" value="KAH0874315.1"/>
    <property type="molecule type" value="Genomic_DNA"/>
</dbReference>
<dbReference type="Pfam" id="PF10187">
    <property type="entry name" value="FAM192A_Fyv6_N"/>
    <property type="match status" value="1"/>
</dbReference>
<comment type="caution">
    <text evidence="8">The sequence shown here is derived from an EMBL/GenBank/DDBJ whole genome shotgun (WGS) entry which is preliminary data.</text>
</comment>
<name>A0ABQ7Z2E1_BRANA</name>
<dbReference type="Proteomes" id="UP000824890">
    <property type="component" value="Unassembled WGS sequence"/>
</dbReference>
<sequence length="675" mass="76352">REEILIPMAADDRRNGDLTNHNHRDPKKPRLSEFLTESDIRSEFAHHQTGVARVNNGSFGCCPSSVLDAQREWQLRFLRQPDEFYFNGLRRGLLASRTVISSLINADDVDEVSLVDNATTAAAIVLQRVGRCFSEGKYQKEDTVVMFHCAFQSVKKSIQAYVTRVGGSTVEVRLPFPVSSNDEIVSAFREGLKKGRANGRAVRLAIIDHITSMPCVLMPVRELVNVCREEGVEEVFVDAAHAIGSVKVDVKEIGADYYVSNLHKWFFCPPSIAFFYCKKRSSELDVHHPVVSHEFGNGLAIESAWIGTRDYSSQLVVPSVMEFVKRFEGGIDGIMERNHDEAVRMGLMLCNAWGTNLGSPPEMCVGMVMIGLPSKLCVESDEDAVKLRSYLRVHRLVEVPVYFLGLRDGEEGVRDKDSGVITAYVRISRQVYNETEDYERLRDAITELVKDQMTCQNLPPFGIFRCNNKALEEEEPQTLAKVPEMAEQTEKPIRLLNFVSEEQLEESKKERGERVEDGTFQRDRALYEILKENKDKKDAEFNERFKHRPPKALAEDETEFLDKLEMSKREYERQLADEDEQQIRSFQAAVAARSATPQEPQEAALPPPASATKEHKTTGKRNSATRPFNTIIRVKPQLKKVKATEEEKKEISGPPEPLQTGLALVSYSDESEDDD</sequence>
<gene>
    <name evidence="8" type="ORF">HID58_071677</name>
</gene>
<keyword evidence="9" id="KW-1185">Reference proteome</keyword>
<keyword evidence="4" id="KW-0175">Coiled coil</keyword>
<evidence type="ECO:0000256" key="4">
    <source>
        <dbReference type="SAM" id="Coils"/>
    </source>
</evidence>
<evidence type="ECO:0000256" key="3">
    <source>
        <dbReference type="ARBA" id="ARBA00023242"/>
    </source>
</evidence>
<evidence type="ECO:0000313" key="8">
    <source>
        <dbReference type="EMBL" id="KAH0874315.1"/>
    </source>
</evidence>
<dbReference type="SUPFAM" id="SSF53383">
    <property type="entry name" value="PLP-dependent transferases"/>
    <property type="match status" value="1"/>
</dbReference>
<dbReference type="Gene3D" id="3.40.640.10">
    <property type="entry name" value="Type I PLP-dependent aspartate aminotransferase-like (Major domain)"/>
    <property type="match status" value="1"/>
</dbReference>
<dbReference type="PANTHER" id="PTHR43092">
    <property type="entry name" value="L-CYSTEINE DESULFHYDRASE"/>
    <property type="match status" value="1"/>
</dbReference>
<protein>
    <recommendedName>
        <fullName evidence="10">Aminotransferase class V domain-containing protein</fullName>
    </recommendedName>
</protein>
<feature type="coiled-coil region" evidence="4">
    <location>
        <begin position="554"/>
        <end position="581"/>
    </location>
</feature>
<feature type="compositionally biased region" description="Basic and acidic residues" evidence="5">
    <location>
        <begin position="642"/>
        <end position="651"/>
    </location>
</feature>
<accession>A0ABQ7Z2E1</accession>
<evidence type="ECO:0000256" key="1">
    <source>
        <dbReference type="ARBA" id="ARBA00004123"/>
    </source>
</evidence>
<comment type="subcellular location">
    <subcellularLocation>
        <location evidence="1">Nucleus</location>
    </subcellularLocation>
</comment>
<feature type="non-terminal residue" evidence="8">
    <location>
        <position position="1"/>
    </location>
</feature>
<evidence type="ECO:0000259" key="6">
    <source>
        <dbReference type="Pfam" id="PF00266"/>
    </source>
</evidence>
<proteinExistence type="predicted"/>
<dbReference type="InterPro" id="IPR019331">
    <property type="entry name" value="FAM192A/Fyv6_N"/>
</dbReference>
<evidence type="ECO:0000256" key="2">
    <source>
        <dbReference type="ARBA" id="ARBA00022898"/>
    </source>
</evidence>
<evidence type="ECO:0000313" key="9">
    <source>
        <dbReference type="Proteomes" id="UP000824890"/>
    </source>
</evidence>
<keyword evidence="2" id="KW-0663">Pyridoxal phosphate</keyword>
<evidence type="ECO:0000259" key="7">
    <source>
        <dbReference type="Pfam" id="PF10187"/>
    </source>
</evidence>
<organism evidence="8 9">
    <name type="scientific">Brassica napus</name>
    <name type="common">Rape</name>
    <dbReference type="NCBI Taxonomy" id="3708"/>
    <lineage>
        <taxon>Eukaryota</taxon>
        <taxon>Viridiplantae</taxon>
        <taxon>Streptophyta</taxon>
        <taxon>Embryophyta</taxon>
        <taxon>Tracheophyta</taxon>
        <taxon>Spermatophyta</taxon>
        <taxon>Magnoliopsida</taxon>
        <taxon>eudicotyledons</taxon>
        <taxon>Gunneridae</taxon>
        <taxon>Pentapetalae</taxon>
        <taxon>rosids</taxon>
        <taxon>malvids</taxon>
        <taxon>Brassicales</taxon>
        <taxon>Brassicaceae</taxon>
        <taxon>Brassiceae</taxon>
        <taxon>Brassica</taxon>
    </lineage>
</organism>
<keyword evidence="3" id="KW-0539">Nucleus</keyword>
<evidence type="ECO:0008006" key="10">
    <source>
        <dbReference type="Google" id="ProtNLM"/>
    </source>
</evidence>
<feature type="compositionally biased region" description="Low complexity" evidence="5">
    <location>
        <begin position="595"/>
        <end position="604"/>
    </location>
</feature>
<reference evidence="8 9" key="1">
    <citation type="submission" date="2021-05" db="EMBL/GenBank/DDBJ databases">
        <title>Genome Assembly of Synthetic Allotetraploid Brassica napus Reveals Homoeologous Exchanges between Subgenomes.</title>
        <authorList>
            <person name="Davis J.T."/>
        </authorList>
    </citation>
    <scope>NUCLEOTIDE SEQUENCE [LARGE SCALE GENOMIC DNA]</scope>
    <source>
        <strain evidence="9">cv. Da-Ae</strain>
        <tissue evidence="8">Seedling</tissue>
    </source>
</reference>
<dbReference type="PANTHER" id="PTHR43092:SF7">
    <property type="entry name" value="L-CYSTEINE DESULFHYDRASE"/>
    <property type="match status" value="1"/>
</dbReference>
<feature type="domain" description="Aminotransferase class V" evidence="6">
    <location>
        <begin position="96"/>
        <end position="280"/>
    </location>
</feature>
<feature type="compositionally biased region" description="Basic and acidic residues" evidence="5">
    <location>
        <begin position="10"/>
        <end position="29"/>
    </location>
</feature>
<dbReference type="InterPro" id="IPR015424">
    <property type="entry name" value="PyrdxlP-dep_Trfase"/>
</dbReference>
<dbReference type="InterPro" id="IPR000192">
    <property type="entry name" value="Aminotrans_V_dom"/>
</dbReference>
<feature type="region of interest" description="Disordered" evidence="5">
    <location>
        <begin position="588"/>
        <end position="675"/>
    </location>
</feature>
<feature type="region of interest" description="Disordered" evidence="5">
    <location>
        <begin position="9"/>
        <end position="29"/>
    </location>
</feature>
<evidence type="ECO:0000256" key="5">
    <source>
        <dbReference type="SAM" id="MobiDB-lite"/>
    </source>
</evidence>
<dbReference type="Pfam" id="PF00266">
    <property type="entry name" value="Aminotran_5"/>
    <property type="match status" value="1"/>
</dbReference>